<dbReference type="InterPro" id="IPR008693">
    <property type="entry name" value="MmpS"/>
</dbReference>
<proteinExistence type="inferred from homology"/>
<accession>A0A4R8GVP4</accession>
<evidence type="ECO:0000256" key="7">
    <source>
        <dbReference type="SAM" id="SignalP"/>
    </source>
</evidence>
<keyword evidence="6" id="KW-0472">Membrane</keyword>
<keyword evidence="7" id="KW-0732">Signal</keyword>
<evidence type="ECO:0000256" key="6">
    <source>
        <dbReference type="ARBA" id="ARBA00023136"/>
    </source>
</evidence>
<dbReference type="Pfam" id="PF05423">
    <property type="entry name" value="Mycobact_memb"/>
    <property type="match status" value="1"/>
</dbReference>
<dbReference type="RefSeq" id="WP_134118533.1">
    <property type="nucleotide sequence ID" value="NZ_SOEG01000036.1"/>
</dbReference>
<keyword evidence="5" id="KW-1133">Transmembrane helix</keyword>
<sequence>MKKIIFILLICSLSLFVNGCTSSTISDITGIELIYEVEYEITGTGTIDISYYNSNEEEITLENVSLPWSHSFIGKKGNKALVKYTKNTANETIITKLLINGNTREKFIDKPEDQNLIIVVLDEI</sequence>
<evidence type="ECO:0000256" key="1">
    <source>
        <dbReference type="ARBA" id="ARBA00004236"/>
    </source>
</evidence>
<dbReference type="InterPro" id="IPR038468">
    <property type="entry name" value="MmpS_C"/>
</dbReference>
<evidence type="ECO:0000313" key="9">
    <source>
        <dbReference type="Proteomes" id="UP000295832"/>
    </source>
</evidence>
<dbReference type="GO" id="GO:0005886">
    <property type="term" value="C:plasma membrane"/>
    <property type="evidence" value="ECO:0007669"/>
    <property type="project" value="UniProtKB-SubCell"/>
</dbReference>
<comment type="subcellular location">
    <subcellularLocation>
        <location evidence="1">Cell membrane</location>
    </subcellularLocation>
</comment>
<organism evidence="8 9">
    <name type="scientific">Orenia marismortui</name>
    <dbReference type="NCBI Taxonomy" id="46469"/>
    <lineage>
        <taxon>Bacteria</taxon>
        <taxon>Bacillati</taxon>
        <taxon>Bacillota</taxon>
        <taxon>Clostridia</taxon>
        <taxon>Halanaerobiales</taxon>
        <taxon>Halobacteroidaceae</taxon>
        <taxon>Orenia</taxon>
    </lineage>
</organism>
<dbReference type="Proteomes" id="UP000295832">
    <property type="component" value="Unassembled WGS sequence"/>
</dbReference>
<keyword evidence="9" id="KW-1185">Reference proteome</keyword>
<evidence type="ECO:0000256" key="2">
    <source>
        <dbReference type="ARBA" id="ARBA00007531"/>
    </source>
</evidence>
<dbReference type="AlphaFoldDB" id="A0A4R8GVP4"/>
<dbReference type="Gene3D" id="2.60.40.2880">
    <property type="entry name" value="MmpS1-5, C-terminal soluble domain"/>
    <property type="match status" value="1"/>
</dbReference>
<comment type="similarity">
    <text evidence="2">Belongs to the MmpS family.</text>
</comment>
<gene>
    <name evidence="8" type="ORF">C7959_1363</name>
</gene>
<evidence type="ECO:0000313" key="8">
    <source>
        <dbReference type="EMBL" id="TDX46771.1"/>
    </source>
</evidence>
<keyword evidence="3" id="KW-1003">Cell membrane</keyword>
<feature type="signal peptide" evidence="7">
    <location>
        <begin position="1"/>
        <end position="19"/>
    </location>
</feature>
<comment type="caution">
    <text evidence="8">The sequence shown here is derived from an EMBL/GenBank/DDBJ whole genome shotgun (WGS) entry which is preliminary data.</text>
</comment>
<keyword evidence="4" id="KW-0812">Transmembrane</keyword>
<evidence type="ECO:0000256" key="3">
    <source>
        <dbReference type="ARBA" id="ARBA00022475"/>
    </source>
</evidence>
<reference evidence="8 9" key="1">
    <citation type="submission" date="2019-03" db="EMBL/GenBank/DDBJ databases">
        <title>Subsurface microbial communities from deep shales in Ohio and West Virginia, USA.</title>
        <authorList>
            <person name="Wrighton K."/>
        </authorList>
    </citation>
    <scope>NUCLEOTIDE SEQUENCE [LARGE SCALE GENOMIC DNA]</scope>
    <source>
        <strain evidence="8 9">MSL 6dP</strain>
    </source>
</reference>
<name>A0A4R8GVP4_9FIRM</name>
<evidence type="ECO:0000256" key="4">
    <source>
        <dbReference type="ARBA" id="ARBA00022692"/>
    </source>
</evidence>
<evidence type="ECO:0000256" key="5">
    <source>
        <dbReference type="ARBA" id="ARBA00022989"/>
    </source>
</evidence>
<feature type="chain" id="PRO_5038400672" evidence="7">
    <location>
        <begin position="20"/>
        <end position="124"/>
    </location>
</feature>
<dbReference type="EMBL" id="SOEG01000036">
    <property type="protein sequence ID" value="TDX46771.1"/>
    <property type="molecule type" value="Genomic_DNA"/>
</dbReference>
<protein>
    <submittedName>
        <fullName evidence="8">MmpS family membrane protein</fullName>
    </submittedName>
</protein>